<evidence type="ECO:0000313" key="2">
    <source>
        <dbReference type="EMBL" id="JAP98491.1"/>
    </source>
</evidence>
<gene>
    <name evidence="2" type="ORF">g.16207</name>
</gene>
<dbReference type="Gene3D" id="2.60.120.340">
    <property type="entry name" value="Nucleoplasmin core domain"/>
    <property type="match status" value="1"/>
</dbReference>
<accession>A0A146KTK0</accession>
<protein>
    <recommendedName>
        <fullName evidence="1">Nucleoplasmin-like domain-containing protein</fullName>
    </recommendedName>
</protein>
<evidence type="ECO:0000259" key="1">
    <source>
        <dbReference type="Pfam" id="PF17800"/>
    </source>
</evidence>
<proteinExistence type="predicted"/>
<dbReference type="InterPro" id="IPR041232">
    <property type="entry name" value="NPL"/>
</dbReference>
<reference evidence="2" key="1">
    <citation type="journal article" date="2016" name="Gigascience">
        <title>De novo construction of an expanded transcriptome assembly for the western tarnished plant bug, Lygus hesperus.</title>
        <authorList>
            <person name="Tassone E.E."/>
            <person name="Geib S.M."/>
            <person name="Hall B."/>
            <person name="Fabrick J.A."/>
            <person name="Brent C.S."/>
            <person name="Hull J.J."/>
        </authorList>
    </citation>
    <scope>NUCLEOTIDE SEQUENCE</scope>
</reference>
<feature type="domain" description="Nucleoplasmin-like" evidence="1">
    <location>
        <begin position="4"/>
        <end position="93"/>
    </location>
</feature>
<organism evidence="2">
    <name type="scientific">Lygus hesperus</name>
    <name type="common">Western plant bug</name>
    <dbReference type="NCBI Taxonomy" id="30085"/>
    <lineage>
        <taxon>Eukaryota</taxon>
        <taxon>Metazoa</taxon>
        <taxon>Ecdysozoa</taxon>
        <taxon>Arthropoda</taxon>
        <taxon>Hexapoda</taxon>
        <taxon>Insecta</taxon>
        <taxon>Pterygota</taxon>
        <taxon>Neoptera</taxon>
        <taxon>Paraneoptera</taxon>
        <taxon>Hemiptera</taxon>
        <taxon>Heteroptera</taxon>
        <taxon>Panheteroptera</taxon>
        <taxon>Cimicomorpha</taxon>
        <taxon>Miridae</taxon>
        <taxon>Mirini</taxon>
        <taxon>Lygus</taxon>
    </lineage>
</organism>
<name>A0A146KTK0_LYGHE</name>
<dbReference type="EMBL" id="GDHC01020137">
    <property type="protein sequence ID" value="JAP98491.1"/>
    <property type="molecule type" value="Transcribed_RNA"/>
</dbReference>
<dbReference type="AlphaFoldDB" id="A0A146KTK0"/>
<sequence length="99" mass="10801">MQRFHGFEVISGKECPLRLKAGDGFHLSLVSFPYNSNGHCSVHVSVEGKTYSICTLNSAQNILQVSTDLVFNAVQNAVFHVSGTGRVNCTGYIQPLLDE</sequence>
<dbReference type="Pfam" id="PF17800">
    <property type="entry name" value="NPL"/>
    <property type="match status" value="1"/>
</dbReference>